<reference evidence="1 2" key="1">
    <citation type="submission" date="2017-03" db="EMBL/GenBank/DDBJ databases">
        <title>Draft genome sequence of Streptomyces scabrisporus NF3, endophyte isolated from Amphipterygium adstringens.</title>
        <authorList>
            <person name="Vazquez M."/>
            <person name="Ceapa C.D."/>
            <person name="Rodriguez Luna D."/>
            <person name="Sanchez Esquivel S."/>
        </authorList>
    </citation>
    <scope>NUCLEOTIDE SEQUENCE [LARGE SCALE GENOMIC DNA]</scope>
    <source>
        <strain evidence="1 2">NF3</strain>
    </source>
</reference>
<name>A0A1T3NXP9_9ACTN</name>
<evidence type="ECO:0008006" key="3">
    <source>
        <dbReference type="Google" id="ProtNLM"/>
    </source>
</evidence>
<dbReference type="AlphaFoldDB" id="A0A1T3NXP9"/>
<dbReference type="RefSeq" id="WP_078975887.1">
    <property type="nucleotide sequence ID" value="NZ_MWQN01000001.1"/>
</dbReference>
<comment type="caution">
    <text evidence="1">The sequence shown here is derived from an EMBL/GenBank/DDBJ whole genome shotgun (WGS) entry which is preliminary data.</text>
</comment>
<dbReference type="EMBL" id="MWQN01000001">
    <property type="protein sequence ID" value="OPC81607.1"/>
    <property type="molecule type" value="Genomic_DNA"/>
</dbReference>
<gene>
    <name evidence="1" type="ORF">B4N89_12190</name>
</gene>
<evidence type="ECO:0000313" key="1">
    <source>
        <dbReference type="EMBL" id="OPC81607.1"/>
    </source>
</evidence>
<proteinExistence type="predicted"/>
<organism evidence="1 2">
    <name type="scientific">Embleya scabrispora</name>
    <dbReference type="NCBI Taxonomy" id="159449"/>
    <lineage>
        <taxon>Bacteria</taxon>
        <taxon>Bacillati</taxon>
        <taxon>Actinomycetota</taxon>
        <taxon>Actinomycetes</taxon>
        <taxon>Kitasatosporales</taxon>
        <taxon>Streptomycetaceae</taxon>
        <taxon>Embleya</taxon>
    </lineage>
</organism>
<sequence>MDVVQRDIAEMRSSEYQIADVSDKSGELTVSVVGDIGAARRDLAIRYPNRKITVRSGRKHVDLIGRIPTPADTSTGRW</sequence>
<dbReference type="Proteomes" id="UP000190037">
    <property type="component" value="Unassembled WGS sequence"/>
</dbReference>
<keyword evidence="2" id="KW-1185">Reference proteome</keyword>
<evidence type="ECO:0000313" key="2">
    <source>
        <dbReference type="Proteomes" id="UP000190037"/>
    </source>
</evidence>
<accession>A0A1T3NXP9</accession>
<protein>
    <recommendedName>
        <fullName evidence="3">BON domain-containing protein</fullName>
    </recommendedName>
</protein>